<dbReference type="Pfam" id="PF01613">
    <property type="entry name" value="Flavin_Reduct"/>
    <property type="match status" value="1"/>
</dbReference>
<feature type="domain" description="Flavin reductase like" evidence="4">
    <location>
        <begin position="10"/>
        <end position="162"/>
    </location>
</feature>
<dbReference type="SUPFAM" id="SSF50475">
    <property type="entry name" value="FMN-binding split barrel"/>
    <property type="match status" value="1"/>
</dbReference>
<keyword evidence="2" id="KW-0285">Flavoprotein</keyword>
<dbReference type="InterPro" id="IPR052174">
    <property type="entry name" value="Flavoredoxin"/>
</dbReference>
<evidence type="ECO:0000259" key="4">
    <source>
        <dbReference type="SMART" id="SM00903"/>
    </source>
</evidence>
<dbReference type="Gene3D" id="2.30.110.10">
    <property type="entry name" value="Electron Transport, Fmn-binding Protein, Chain A"/>
    <property type="match status" value="1"/>
</dbReference>
<dbReference type="EC" id="1.5.1.-" evidence="5"/>
<dbReference type="AlphaFoldDB" id="A0AB39BNP7"/>
<reference evidence="5" key="1">
    <citation type="submission" date="2024-07" db="EMBL/GenBank/DDBJ databases">
        <title>Identification and characteristics of an arsenic-resistant bacterial isolate, which belongs to a novel species.</title>
        <authorList>
            <person name="Juszczyk A."/>
            <person name="Kowalczyk A."/>
            <person name="Was K."/>
            <person name="Kosowicz W."/>
            <person name="Budzyn A."/>
            <person name="Latowski D."/>
        </authorList>
    </citation>
    <scope>NUCLEOTIDE SEQUENCE</scope>
    <source>
        <strain evidence="5">As8PL</strain>
    </source>
</reference>
<gene>
    <name evidence="5" type="ORF">AB3N04_11925</name>
</gene>
<evidence type="ECO:0000313" key="5">
    <source>
        <dbReference type="EMBL" id="XDI35426.1"/>
    </source>
</evidence>
<dbReference type="InterPro" id="IPR012349">
    <property type="entry name" value="Split_barrel_FMN-bd"/>
</dbReference>
<name>A0AB39BNP7_9BACI</name>
<comment type="similarity">
    <text evidence="3">Belongs to the flavoredoxin family.</text>
</comment>
<protein>
    <submittedName>
        <fullName evidence="5">Flavin reductase family protein</fullName>
        <ecNumber evidence="5">1.5.1.-</ecNumber>
    </submittedName>
</protein>
<organism evidence="5">
    <name type="scientific">Alkalihalophilus sp. As8PL</name>
    <dbReference type="NCBI Taxonomy" id="3237103"/>
    <lineage>
        <taxon>Bacteria</taxon>
        <taxon>Bacillati</taxon>
        <taxon>Bacillota</taxon>
        <taxon>Bacilli</taxon>
        <taxon>Bacillales</taxon>
        <taxon>Bacillaceae</taxon>
        <taxon>Alkalihalophilus</taxon>
    </lineage>
</organism>
<dbReference type="EMBL" id="CP162551">
    <property type="protein sequence ID" value="XDI35426.1"/>
    <property type="molecule type" value="Genomic_DNA"/>
</dbReference>
<dbReference type="PANTHER" id="PTHR43567:SF1">
    <property type="entry name" value="FLAVOREDOXIN"/>
    <property type="match status" value="1"/>
</dbReference>
<dbReference type="InterPro" id="IPR002563">
    <property type="entry name" value="Flavin_Rdtase-like_dom"/>
</dbReference>
<evidence type="ECO:0000256" key="3">
    <source>
        <dbReference type="ARBA" id="ARBA00038054"/>
    </source>
</evidence>
<dbReference type="PANTHER" id="PTHR43567">
    <property type="entry name" value="FLAVOREDOXIN-RELATED-RELATED"/>
    <property type="match status" value="1"/>
</dbReference>
<dbReference type="RefSeq" id="WP_368502999.1">
    <property type="nucleotide sequence ID" value="NZ_CP162551.1"/>
</dbReference>
<proteinExistence type="inferred from homology"/>
<dbReference type="GO" id="GO:0016646">
    <property type="term" value="F:oxidoreductase activity, acting on the CH-NH group of donors, NAD or NADP as acceptor"/>
    <property type="evidence" value="ECO:0007669"/>
    <property type="project" value="UniProtKB-ARBA"/>
</dbReference>
<accession>A0AB39BNP7</accession>
<keyword evidence="5" id="KW-0560">Oxidoreductase</keyword>
<dbReference type="SMART" id="SM00903">
    <property type="entry name" value="Flavin_Reduct"/>
    <property type="match status" value="1"/>
</dbReference>
<evidence type="ECO:0000256" key="1">
    <source>
        <dbReference type="ARBA" id="ARBA00001917"/>
    </source>
</evidence>
<comment type="cofactor">
    <cofactor evidence="1">
        <name>FMN</name>
        <dbReference type="ChEBI" id="CHEBI:58210"/>
    </cofactor>
</comment>
<sequence length="182" mass="20593">MRTKVDHTVMHSYPGLVALVTVKANEKKNIMAAGWHTYISYEPPMYGVAIGRERHTYELMKETGMFAINFLPFEKAEEIQKAGILTGAKTDKLATLSFEEGIETGAPILKDAYVAYECKTIDINTYGDHDFFVADLVGFYRDEECFLENGLPNLTKLSIPLYLGRSKYMKLDDRVISKDCVD</sequence>
<dbReference type="GO" id="GO:0010181">
    <property type="term" value="F:FMN binding"/>
    <property type="evidence" value="ECO:0007669"/>
    <property type="project" value="InterPro"/>
</dbReference>
<evidence type="ECO:0000256" key="2">
    <source>
        <dbReference type="ARBA" id="ARBA00022630"/>
    </source>
</evidence>